<dbReference type="InterPro" id="IPR018236">
    <property type="entry name" value="SAICAR_synthetase_CS"/>
</dbReference>
<evidence type="ECO:0000256" key="1">
    <source>
        <dbReference type="ARBA" id="ARBA00004672"/>
    </source>
</evidence>
<dbReference type="InterPro" id="IPR028923">
    <property type="entry name" value="SAICAR_synt/ADE2_N"/>
</dbReference>
<dbReference type="PANTHER" id="PTHR43700:SF1">
    <property type="entry name" value="PHOSPHORIBOSYLAMINOIMIDAZOLE-SUCCINOCARBOXAMIDE SYNTHASE"/>
    <property type="match status" value="1"/>
</dbReference>
<comment type="similarity">
    <text evidence="2">Belongs to the SAICAR synthetase family.</text>
</comment>
<gene>
    <name evidence="9" type="ORF">METZ01_LOCUS200009</name>
</gene>
<dbReference type="GO" id="GO:0005524">
    <property type="term" value="F:ATP binding"/>
    <property type="evidence" value="ECO:0007669"/>
    <property type="project" value="UniProtKB-KW"/>
</dbReference>
<evidence type="ECO:0000256" key="2">
    <source>
        <dbReference type="ARBA" id="ARBA00010190"/>
    </source>
</evidence>
<keyword evidence="7" id="KW-0067">ATP-binding</keyword>
<dbReference type="Gene3D" id="3.30.470.20">
    <property type="entry name" value="ATP-grasp fold, B domain"/>
    <property type="match status" value="1"/>
</dbReference>
<feature type="domain" description="SAICAR synthetase/ADE2 N-terminal" evidence="8">
    <location>
        <begin position="1"/>
        <end position="203"/>
    </location>
</feature>
<name>A0A382E9I3_9ZZZZ</name>
<dbReference type="PANTHER" id="PTHR43700">
    <property type="entry name" value="PHOSPHORIBOSYLAMINOIMIDAZOLE-SUCCINOCARBOXAMIDE SYNTHASE"/>
    <property type="match status" value="1"/>
</dbReference>
<keyword evidence="4" id="KW-0436">Ligase</keyword>
<evidence type="ECO:0000256" key="3">
    <source>
        <dbReference type="ARBA" id="ARBA00012217"/>
    </source>
</evidence>
<evidence type="ECO:0000256" key="7">
    <source>
        <dbReference type="ARBA" id="ARBA00022840"/>
    </source>
</evidence>
<reference evidence="9" key="1">
    <citation type="submission" date="2018-05" db="EMBL/GenBank/DDBJ databases">
        <authorList>
            <person name="Lanie J.A."/>
            <person name="Ng W.-L."/>
            <person name="Kazmierczak K.M."/>
            <person name="Andrzejewski T.M."/>
            <person name="Davidsen T.M."/>
            <person name="Wayne K.J."/>
            <person name="Tettelin H."/>
            <person name="Glass J.I."/>
            <person name="Rusch D."/>
            <person name="Podicherti R."/>
            <person name="Tsui H.-C.T."/>
            <person name="Winkler M.E."/>
        </authorList>
    </citation>
    <scope>NUCLEOTIDE SEQUENCE</scope>
</reference>
<dbReference type="NCBIfam" id="NF010568">
    <property type="entry name" value="PRK13961.1"/>
    <property type="match status" value="1"/>
</dbReference>
<dbReference type="SUPFAM" id="SSF56104">
    <property type="entry name" value="SAICAR synthase-like"/>
    <property type="match status" value="1"/>
</dbReference>
<protein>
    <recommendedName>
        <fullName evidence="3">phosphoribosylaminoimidazolesuccinocarboxamide synthase</fullName>
        <ecNumber evidence="3">6.3.2.6</ecNumber>
    </recommendedName>
</protein>
<dbReference type="GO" id="GO:0004639">
    <property type="term" value="F:phosphoribosylaminoimidazolesuccinocarboxamide synthase activity"/>
    <property type="evidence" value="ECO:0007669"/>
    <property type="project" value="UniProtKB-EC"/>
</dbReference>
<evidence type="ECO:0000256" key="4">
    <source>
        <dbReference type="ARBA" id="ARBA00022598"/>
    </source>
</evidence>
<evidence type="ECO:0000256" key="6">
    <source>
        <dbReference type="ARBA" id="ARBA00022755"/>
    </source>
</evidence>
<sequence>MSLFWFDKTKHICGNHLINSATENLALPETVRRRGMYVRKADRIDIECVARGYITGSAMAEYELTGMVAGETIKPGMVEADAFPTPIFTPATKAEEGHDENISISQMENLIGSDLTERLKNLTLELYNFSHNVALTKGIIIADTKLEFGFIDGQLTLIDEILTPDSSRFWDATKYQPGKSQANFDKQFVRNWLTEQDWNREPPAPPLPEKIVSRTSMRYEEAFSKLTGSTLQ</sequence>
<dbReference type="GO" id="GO:0005737">
    <property type="term" value="C:cytoplasm"/>
    <property type="evidence" value="ECO:0007669"/>
    <property type="project" value="TreeGrafter"/>
</dbReference>
<dbReference type="CDD" id="cd01414">
    <property type="entry name" value="SAICAR_synt_Sc"/>
    <property type="match status" value="1"/>
</dbReference>
<dbReference type="Pfam" id="PF01259">
    <property type="entry name" value="SAICAR_synt"/>
    <property type="match status" value="1"/>
</dbReference>
<dbReference type="EMBL" id="UINC01043308">
    <property type="protein sequence ID" value="SVB47155.1"/>
    <property type="molecule type" value="Genomic_DNA"/>
</dbReference>
<accession>A0A382E9I3</accession>
<dbReference type="PROSITE" id="PS01058">
    <property type="entry name" value="SAICAR_SYNTHETASE_2"/>
    <property type="match status" value="1"/>
</dbReference>
<dbReference type="GO" id="GO:0006189">
    <property type="term" value="P:'de novo' IMP biosynthetic process"/>
    <property type="evidence" value="ECO:0007669"/>
    <property type="project" value="UniProtKB-UniPathway"/>
</dbReference>
<dbReference type="UniPathway" id="UPA00074">
    <property type="reaction ID" value="UER00131"/>
</dbReference>
<evidence type="ECO:0000259" key="8">
    <source>
        <dbReference type="Pfam" id="PF01259"/>
    </source>
</evidence>
<dbReference type="FunFam" id="3.30.470.20:FF:000015">
    <property type="entry name" value="Phosphoribosylaminoimidazole-succinocarboxamide synthase"/>
    <property type="match status" value="1"/>
</dbReference>
<dbReference type="EC" id="6.3.2.6" evidence="3"/>
<organism evidence="9">
    <name type="scientific">marine metagenome</name>
    <dbReference type="NCBI Taxonomy" id="408172"/>
    <lineage>
        <taxon>unclassified sequences</taxon>
        <taxon>metagenomes</taxon>
        <taxon>ecological metagenomes</taxon>
    </lineage>
</organism>
<evidence type="ECO:0000313" key="9">
    <source>
        <dbReference type="EMBL" id="SVB47155.1"/>
    </source>
</evidence>
<comment type="pathway">
    <text evidence="1">Purine metabolism; IMP biosynthesis via de novo pathway; 5-amino-1-(5-phospho-D-ribosyl)imidazole-4-carboxamide from 5-amino-1-(5-phospho-D-ribosyl)imidazole-4-carboxylate: step 1/2.</text>
</comment>
<proteinExistence type="inferred from homology"/>
<keyword evidence="5" id="KW-0547">Nucleotide-binding</keyword>
<evidence type="ECO:0000256" key="5">
    <source>
        <dbReference type="ARBA" id="ARBA00022741"/>
    </source>
</evidence>
<keyword evidence="6" id="KW-0658">Purine biosynthesis</keyword>
<dbReference type="AlphaFoldDB" id="A0A382E9I3"/>